<organism evidence="1 2">
    <name type="scientific">Brachionus calyciflorus</name>
    <dbReference type="NCBI Taxonomy" id="104777"/>
    <lineage>
        <taxon>Eukaryota</taxon>
        <taxon>Metazoa</taxon>
        <taxon>Spiralia</taxon>
        <taxon>Gnathifera</taxon>
        <taxon>Rotifera</taxon>
        <taxon>Eurotatoria</taxon>
        <taxon>Monogononta</taxon>
        <taxon>Pseudotrocha</taxon>
        <taxon>Ploima</taxon>
        <taxon>Brachionidae</taxon>
        <taxon>Brachionus</taxon>
    </lineage>
</organism>
<dbReference type="EMBL" id="CAJNOC010001318">
    <property type="protein sequence ID" value="CAF0854416.1"/>
    <property type="molecule type" value="Genomic_DNA"/>
</dbReference>
<evidence type="ECO:0000313" key="1">
    <source>
        <dbReference type="EMBL" id="CAF0854416.1"/>
    </source>
</evidence>
<accession>A0A813W239</accession>
<reference evidence="1" key="1">
    <citation type="submission" date="2021-02" db="EMBL/GenBank/DDBJ databases">
        <authorList>
            <person name="Nowell W R."/>
        </authorList>
    </citation>
    <scope>NUCLEOTIDE SEQUENCE</scope>
    <source>
        <strain evidence="1">Ploen Becks lab</strain>
    </source>
</reference>
<protein>
    <submittedName>
        <fullName evidence="1">Uncharacterized protein</fullName>
    </submittedName>
</protein>
<name>A0A813W239_9BILA</name>
<dbReference type="AlphaFoldDB" id="A0A813W239"/>
<comment type="caution">
    <text evidence="1">The sequence shown here is derived from an EMBL/GenBank/DDBJ whole genome shotgun (WGS) entry which is preliminary data.</text>
</comment>
<gene>
    <name evidence="1" type="ORF">OXX778_LOCUS9120</name>
</gene>
<sequence>MNILSGNDLKGMLERGGVAIPNELKKSIEDFLKEKSNIASNRLFVNKNPTDTNYKKLENARYLEDQISELYKSFPFSNEISKSTFYKYSNVSGEFKNPYRWTDLCDYCESGKRLKIEIENLMTEMNFEIQETFDLKKTIDISEKRLANIETILQNDPLNQIRNSEIEKLKDILTKLKSFQTVIFHKNVAKTQRAAYNKQTQSTTFLEGKILIEVDFKQRITIGLSPRQINKEYYSQTTRSCLGFGIYFLNGLNQIELINFDIISSDLCEDARAVVRGFWLLREQDFFKDIEKKNYVIWMDCGKHFRNCEVVGYLLKELAEDKIQG</sequence>
<dbReference type="Proteomes" id="UP000663879">
    <property type="component" value="Unassembled WGS sequence"/>
</dbReference>
<proteinExistence type="predicted"/>
<keyword evidence="2" id="KW-1185">Reference proteome</keyword>
<evidence type="ECO:0000313" key="2">
    <source>
        <dbReference type="Proteomes" id="UP000663879"/>
    </source>
</evidence>